<dbReference type="AlphaFoldDB" id="A0A9P6B7M8"/>
<evidence type="ECO:0000313" key="1">
    <source>
        <dbReference type="EMBL" id="KAF9519268.1"/>
    </source>
</evidence>
<keyword evidence="2" id="KW-1185">Reference proteome</keyword>
<comment type="caution">
    <text evidence="1">The sequence shown here is derived from an EMBL/GenBank/DDBJ whole genome shotgun (WGS) entry which is preliminary data.</text>
</comment>
<dbReference type="OrthoDB" id="3162983at2759"/>
<organism evidence="1 2">
    <name type="scientific">Hydnum rufescens UP504</name>
    <dbReference type="NCBI Taxonomy" id="1448309"/>
    <lineage>
        <taxon>Eukaryota</taxon>
        <taxon>Fungi</taxon>
        <taxon>Dikarya</taxon>
        <taxon>Basidiomycota</taxon>
        <taxon>Agaricomycotina</taxon>
        <taxon>Agaricomycetes</taxon>
        <taxon>Cantharellales</taxon>
        <taxon>Hydnaceae</taxon>
        <taxon>Hydnum</taxon>
    </lineage>
</organism>
<protein>
    <submittedName>
        <fullName evidence="1">Uncharacterized protein</fullName>
    </submittedName>
</protein>
<gene>
    <name evidence="1" type="ORF">BS47DRAFT_84908</name>
</gene>
<reference evidence="1" key="1">
    <citation type="journal article" date="2020" name="Nat. Commun.">
        <title>Large-scale genome sequencing of mycorrhizal fungi provides insights into the early evolution of symbiotic traits.</title>
        <authorList>
            <person name="Miyauchi S."/>
            <person name="Kiss E."/>
            <person name="Kuo A."/>
            <person name="Drula E."/>
            <person name="Kohler A."/>
            <person name="Sanchez-Garcia M."/>
            <person name="Morin E."/>
            <person name="Andreopoulos B."/>
            <person name="Barry K.W."/>
            <person name="Bonito G."/>
            <person name="Buee M."/>
            <person name="Carver A."/>
            <person name="Chen C."/>
            <person name="Cichocki N."/>
            <person name="Clum A."/>
            <person name="Culley D."/>
            <person name="Crous P.W."/>
            <person name="Fauchery L."/>
            <person name="Girlanda M."/>
            <person name="Hayes R.D."/>
            <person name="Keri Z."/>
            <person name="LaButti K."/>
            <person name="Lipzen A."/>
            <person name="Lombard V."/>
            <person name="Magnuson J."/>
            <person name="Maillard F."/>
            <person name="Murat C."/>
            <person name="Nolan M."/>
            <person name="Ohm R.A."/>
            <person name="Pangilinan J."/>
            <person name="Pereira M.F."/>
            <person name="Perotto S."/>
            <person name="Peter M."/>
            <person name="Pfister S."/>
            <person name="Riley R."/>
            <person name="Sitrit Y."/>
            <person name="Stielow J.B."/>
            <person name="Szollosi G."/>
            <person name="Zifcakova L."/>
            <person name="Stursova M."/>
            <person name="Spatafora J.W."/>
            <person name="Tedersoo L."/>
            <person name="Vaario L.M."/>
            <person name="Yamada A."/>
            <person name="Yan M."/>
            <person name="Wang P."/>
            <person name="Xu J."/>
            <person name="Bruns T."/>
            <person name="Baldrian P."/>
            <person name="Vilgalys R."/>
            <person name="Dunand C."/>
            <person name="Henrissat B."/>
            <person name="Grigoriev I.V."/>
            <person name="Hibbett D."/>
            <person name="Nagy L.G."/>
            <person name="Martin F.M."/>
        </authorList>
    </citation>
    <scope>NUCLEOTIDE SEQUENCE</scope>
    <source>
        <strain evidence="1">UP504</strain>
    </source>
</reference>
<dbReference type="EMBL" id="MU128919">
    <property type="protein sequence ID" value="KAF9519268.1"/>
    <property type="molecule type" value="Genomic_DNA"/>
</dbReference>
<dbReference type="Proteomes" id="UP000886523">
    <property type="component" value="Unassembled WGS sequence"/>
</dbReference>
<proteinExistence type="predicted"/>
<name>A0A9P6B7M8_9AGAM</name>
<accession>A0A9P6B7M8</accession>
<evidence type="ECO:0000313" key="2">
    <source>
        <dbReference type="Proteomes" id="UP000886523"/>
    </source>
</evidence>
<sequence>MYGKKWLPRVPCKDVASPFHVASKRGKFVALGRVLAWMSAIRTLYKTSYTVWITYPHPTRRTSYIIMASARAAKSTQVRPLHFPIVPLLPIPPFDDILPDDPSVGETMDGPSQTLSDYIQNSRHLEATSSMTISRFYQHVLSRRASASAVDKICFLGMYQEVRFTIKHTYILLGVQPSHGQLFFLRLDRAAGQDRNLWLRLRSVSSKFPPNDRPYVVQ</sequence>